<dbReference type="AlphaFoldDB" id="A0A7X0C4B0"/>
<name>A0A7X0C4B0_9ACTN</name>
<dbReference type="Proteomes" id="UP000583800">
    <property type="component" value="Unassembled WGS sequence"/>
</dbReference>
<comment type="caution">
    <text evidence="1">The sequence shown here is derived from an EMBL/GenBank/DDBJ whole genome shotgun (WGS) entry which is preliminary data.</text>
</comment>
<organism evidence="1 2">
    <name type="scientific">Nonomuraea muscovyensis</name>
    <dbReference type="NCBI Taxonomy" id="1124761"/>
    <lineage>
        <taxon>Bacteria</taxon>
        <taxon>Bacillati</taxon>
        <taxon>Actinomycetota</taxon>
        <taxon>Actinomycetes</taxon>
        <taxon>Streptosporangiales</taxon>
        <taxon>Streptosporangiaceae</taxon>
        <taxon>Nonomuraea</taxon>
    </lineage>
</organism>
<protein>
    <submittedName>
        <fullName evidence="1">Uncharacterized protein</fullName>
    </submittedName>
</protein>
<keyword evidence="2" id="KW-1185">Reference proteome</keyword>
<dbReference type="EMBL" id="JACHJB010000002">
    <property type="protein sequence ID" value="MBB6347190.1"/>
    <property type="molecule type" value="Genomic_DNA"/>
</dbReference>
<gene>
    <name evidence="1" type="ORF">FHU36_003735</name>
</gene>
<proteinExistence type="predicted"/>
<accession>A0A7X0C4B0</accession>
<evidence type="ECO:0000313" key="1">
    <source>
        <dbReference type="EMBL" id="MBB6347190.1"/>
    </source>
</evidence>
<sequence>MELFQVVVAGLGGGLCQGVHGACGTVVTIATFTGSVIGFRPPRVLPVRRHSPTQREAKR</sequence>
<reference evidence="1 2" key="1">
    <citation type="submission" date="2020-08" db="EMBL/GenBank/DDBJ databases">
        <title>Sequencing the genomes of 1000 actinobacteria strains.</title>
        <authorList>
            <person name="Klenk H.-P."/>
        </authorList>
    </citation>
    <scope>NUCLEOTIDE SEQUENCE [LARGE SCALE GENOMIC DNA]</scope>
    <source>
        <strain evidence="1 2">DSM 45913</strain>
    </source>
</reference>
<evidence type="ECO:0000313" key="2">
    <source>
        <dbReference type="Proteomes" id="UP000583800"/>
    </source>
</evidence>